<dbReference type="SUPFAM" id="SSF51419">
    <property type="entry name" value="PLP-binding barrel"/>
    <property type="match status" value="1"/>
</dbReference>
<dbReference type="PROSITE" id="PS00879">
    <property type="entry name" value="ODR_DC_2_2"/>
    <property type="match status" value="1"/>
</dbReference>
<comment type="cofactor">
    <cofactor evidence="1 9">
        <name>pyridoxal 5'-phosphate</name>
        <dbReference type="ChEBI" id="CHEBI:597326"/>
    </cofactor>
</comment>
<evidence type="ECO:0000256" key="9">
    <source>
        <dbReference type="PIRSR" id="PIRSR600183-50"/>
    </source>
</evidence>
<keyword evidence="3 9" id="KW-0663">Pyridoxal phosphate</keyword>
<evidence type="ECO:0000256" key="7">
    <source>
        <dbReference type="ARBA" id="ARBA00046672"/>
    </source>
</evidence>
<dbReference type="PANTHER" id="PTHR11482:SF6">
    <property type="entry name" value="ORNITHINE DECARBOXYLASE 1-RELATED"/>
    <property type="match status" value="1"/>
</dbReference>
<dbReference type="PRINTS" id="PR01182">
    <property type="entry name" value="ORNDCRBXLASE"/>
</dbReference>
<dbReference type="EMBL" id="JALLPJ020000501">
    <property type="protein sequence ID" value="KAL3790462.1"/>
    <property type="molecule type" value="Genomic_DNA"/>
</dbReference>
<comment type="pathway">
    <text evidence="5">Amine and polyamine biosynthesis; putrescine biosynthesis via L-ornithine pathway; putrescine from L-ornithine: step 1/1.</text>
</comment>
<organism evidence="11 12">
    <name type="scientific">Cyclotella atomus</name>
    <dbReference type="NCBI Taxonomy" id="382360"/>
    <lineage>
        <taxon>Eukaryota</taxon>
        <taxon>Sar</taxon>
        <taxon>Stramenopiles</taxon>
        <taxon>Ochrophyta</taxon>
        <taxon>Bacillariophyta</taxon>
        <taxon>Coscinodiscophyceae</taxon>
        <taxon>Thalassiosirophycidae</taxon>
        <taxon>Stephanodiscales</taxon>
        <taxon>Stephanodiscaceae</taxon>
        <taxon>Cyclotella</taxon>
    </lineage>
</organism>
<dbReference type="InterPro" id="IPR029066">
    <property type="entry name" value="PLP-binding_barrel"/>
</dbReference>
<evidence type="ECO:0000256" key="2">
    <source>
        <dbReference type="ARBA" id="ARBA00008872"/>
    </source>
</evidence>
<dbReference type="InterPro" id="IPR002433">
    <property type="entry name" value="Orn_de-COase"/>
</dbReference>
<dbReference type="PROSITE" id="PS00878">
    <property type="entry name" value="ODR_DC_2_1"/>
    <property type="match status" value="1"/>
</dbReference>
<dbReference type="InterPro" id="IPR022657">
    <property type="entry name" value="De-COase2_CS"/>
</dbReference>
<comment type="subunit">
    <text evidence="7">Homodimer. Only the dimer is catalytically active, as the active sites are constructed of residues from both monomers.</text>
</comment>
<dbReference type="InterPro" id="IPR022644">
    <property type="entry name" value="De-COase2_N"/>
</dbReference>
<feature type="modified residue" description="N6-(pyridoxal phosphate)lysine" evidence="9">
    <location>
        <position position="84"/>
    </location>
</feature>
<proteinExistence type="inferred from homology"/>
<feature type="domain" description="Orn/DAP/Arg decarboxylase 2 N-terminal" evidence="10">
    <location>
        <begin position="62"/>
        <end position="327"/>
    </location>
</feature>
<dbReference type="Gene3D" id="2.40.37.10">
    <property type="entry name" value="Lyase, Ornithine Decarboxylase, Chain A, domain 1"/>
    <property type="match status" value="1"/>
</dbReference>
<evidence type="ECO:0000313" key="11">
    <source>
        <dbReference type="EMBL" id="KAL3790462.1"/>
    </source>
</evidence>
<keyword evidence="4" id="KW-0456">Lyase</keyword>
<evidence type="ECO:0000313" key="12">
    <source>
        <dbReference type="Proteomes" id="UP001530400"/>
    </source>
</evidence>
<gene>
    <name evidence="11" type="ORF">ACHAWO_007152</name>
</gene>
<dbReference type="PRINTS" id="PR01179">
    <property type="entry name" value="ODADCRBXLASE"/>
</dbReference>
<name>A0ABD3PRP7_9STRA</name>
<protein>
    <recommendedName>
        <fullName evidence="6">ornithine decarboxylase</fullName>
        <ecNumber evidence="6">4.1.1.17</ecNumber>
    </recommendedName>
</protein>
<dbReference type="AlphaFoldDB" id="A0ABD3PRP7"/>
<dbReference type="Pfam" id="PF02784">
    <property type="entry name" value="Orn_Arg_deC_N"/>
    <property type="match status" value="1"/>
</dbReference>
<feature type="active site" description="Proton donor" evidence="9">
    <location>
        <position position="447"/>
    </location>
</feature>
<evidence type="ECO:0000259" key="10">
    <source>
        <dbReference type="Pfam" id="PF02784"/>
    </source>
</evidence>
<evidence type="ECO:0000256" key="8">
    <source>
        <dbReference type="ARBA" id="ARBA00049127"/>
    </source>
</evidence>
<dbReference type="CDD" id="cd00622">
    <property type="entry name" value="PLPDE_III_ODC"/>
    <property type="match status" value="1"/>
</dbReference>
<dbReference type="InterPro" id="IPR022653">
    <property type="entry name" value="De-COase2_pyr-phos_BS"/>
</dbReference>
<dbReference type="Proteomes" id="UP001530400">
    <property type="component" value="Unassembled WGS sequence"/>
</dbReference>
<evidence type="ECO:0000256" key="3">
    <source>
        <dbReference type="ARBA" id="ARBA00022898"/>
    </source>
</evidence>
<comment type="caution">
    <text evidence="11">The sequence shown here is derived from an EMBL/GenBank/DDBJ whole genome shotgun (WGS) entry which is preliminary data.</text>
</comment>
<dbReference type="GO" id="GO:0004586">
    <property type="term" value="F:ornithine decarboxylase activity"/>
    <property type="evidence" value="ECO:0007669"/>
    <property type="project" value="UniProtKB-EC"/>
</dbReference>
<dbReference type="Gene3D" id="3.20.20.10">
    <property type="entry name" value="Alanine racemase"/>
    <property type="match status" value="1"/>
</dbReference>
<dbReference type="InterPro" id="IPR000183">
    <property type="entry name" value="Orn/DAP/Arg_de-COase"/>
</dbReference>
<comment type="similarity">
    <text evidence="2">Belongs to the Orn/Lys/Arg decarboxylase class-II family.</text>
</comment>
<accession>A0ABD3PRP7</accession>
<dbReference type="PANTHER" id="PTHR11482">
    <property type="entry name" value="ARGININE/DIAMINOPIMELATE/ORNITHINE DECARBOXYLASE"/>
    <property type="match status" value="1"/>
</dbReference>
<sequence length="555" mass="61976">MTTNPINTLAVRALAARHHRSECDSNSNTGSRSCDHTYDRTVLEPGCSFINEDPFYIVDLGVVASQLERWRAALPRVIPYYAVKCNPDPVIVQTLALLGCSFDCASRGEISLVQNVSAELPDDVPKPDIIFANPCKGRAHIIDAVCRGVQYMTFDNVAEIHKCASVSKRIKLVLRIFADDSGSQIQLSTKFGAPRQHWNKLLVEAKQAGLEVVGVSFHVGCGCRDVTRYEMALRDAKEVFEMARRDFGFEMRILDIGGGFPGETLNSVTHEYDKIDDNNPKSEAKEEESTIMYFEKIAVSLALMLDEIFPPSSGVKIIAEPGRYFVAACATLVASVISVRVNLTDDKTSEDEIITKYRTESCGGSKNSELQDNFAYYINDGVYGSFRDNILFYQPTTRPHKLCHKIVGVVNREGQDAWRTLKALDDISNGQNESNAMYPSTVFGPTCDSVDVLFRGVLLPKMNVGDWMYFQNMGAYTSAFASTYSGFLSTEKFYVWNLPSCNYKKFMDERRVLVGETKTLSRIHLELENQLPTTEGRSVALDFARQHAIVCLNMS</sequence>
<evidence type="ECO:0000256" key="1">
    <source>
        <dbReference type="ARBA" id="ARBA00001933"/>
    </source>
</evidence>
<evidence type="ECO:0000256" key="6">
    <source>
        <dbReference type="ARBA" id="ARBA00034138"/>
    </source>
</evidence>
<evidence type="ECO:0000256" key="4">
    <source>
        <dbReference type="ARBA" id="ARBA00023239"/>
    </source>
</evidence>
<keyword evidence="12" id="KW-1185">Reference proteome</keyword>
<dbReference type="EC" id="4.1.1.17" evidence="6"/>
<reference evidence="11 12" key="1">
    <citation type="submission" date="2024-10" db="EMBL/GenBank/DDBJ databases">
        <title>Updated reference genomes for cyclostephanoid diatoms.</title>
        <authorList>
            <person name="Roberts W.R."/>
            <person name="Alverson A.J."/>
        </authorList>
    </citation>
    <scope>NUCLEOTIDE SEQUENCE [LARGE SCALE GENOMIC DNA]</scope>
    <source>
        <strain evidence="11 12">AJA010-31</strain>
    </source>
</reference>
<dbReference type="InterPro" id="IPR009006">
    <property type="entry name" value="Ala_racemase/Decarboxylase_C"/>
</dbReference>
<comment type="catalytic activity">
    <reaction evidence="8">
        <text>L-ornithine + H(+) = putrescine + CO2</text>
        <dbReference type="Rhea" id="RHEA:22964"/>
        <dbReference type="ChEBI" id="CHEBI:15378"/>
        <dbReference type="ChEBI" id="CHEBI:16526"/>
        <dbReference type="ChEBI" id="CHEBI:46911"/>
        <dbReference type="ChEBI" id="CHEBI:326268"/>
        <dbReference type="EC" id="4.1.1.17"/>
    </reaction>
</comment>
<dbReference type="FunFam" id="3.20.20.10:FF:000005">
    <property type="entry name" value="Ornithine decarboxylase"/>
    <property type="match status" value="1"/>
</dbReference>
<dbReference type="SUPFAM" id="SSF50621">
    <property type="entry name" value="Alanine racemase C-terminal domain-like"/>
    <property type="match status" value="1"/>
</dbReference>
<evidence type="ECO:0000256" key="5">
    <source>
        <dbReference type="ARBA" id="ARBA00034115"/>
    </source>
</evidence>